<evidence type="ECO:0000313" key="1">
    <source>
        <dbReference type="EMBL" id="CAB4154827.1"/>
    </source>
</evidence>
<dbReference type="EMBL" id="LR796613">
    <property type="protein sequence ID" value="CAB4154827.1"/>
    <property type="molecule type" value="Genomic_DNA"/>
</dbReference>
<accession>A0A6J5N7T3</accession>
<evidence type="ECO:0008006" key="2">
    <source>
        <dbReference type="Google" id="ProtNLM"/>
    </source>
</evidence>
<name>A0A6J5N7T3_9CAUD</name>
<sequence>MPDEIDAAQEREQWDTDWAIRAASKPLAPGVPGECDLCGEHSGRLIDGACAPCRDKYKLR</sequence>
<organism evidence="1">
    <name type="scientific">uncultured Caudovirales phage</name>
    <dbReference type="NCBI Taxonomy" id="2100421"/>
    <lineage>
        <taxon>Viruses</taxon>
        <taxon>Duplodnaviria</taxon>
        <taxon>Heunggongvirae</taxon>
        <taxon>Uroviricota</taxon>
        <taxon>Caudoviricetes</taxon>
        <taxon>Peduoviridae</taxon>
        <taxon>Maltschvirus</taxon>
        <taxon>Maltschvirus maltsch</taxon>
    </lineage>
</organism>
<reference evidence="1" key="1">
    <citation type="submission" date="2020-04" db="EMBL/GenBank/DDBJ databases">
        <authorList>
            <person name="Chiriac C."/>
            <person name="Salcher M."/>
            <person name="Ghai R."/>
            <person name="Kavagutti S V."/>
        </authorList>
    </citation>
    <scope>NUCLEOTIDE SEQUENCE</scope>
</reference>
<proteinExistence type="predicted"/>
<gene>
    <name evidence="1" type="ORF">UFOVP653_32</name>
</gene>
<protein>
    <recommendedName>
        <fullName evidence="2">Conjugal transfer protein TraR</fullName>
    </recommendedName>
</protein>